<keyword evidence="1" id="KW-0809">Transit peptide</keyword>
<proteinExistence type="inferred from homology"/>
<comment type="similarity">
    <text evidence="1">Belongs to the TIM50 family.</text>
</comment>
<keyword evidence="1" id="KW-0653">Protein transport</keyword>
<evidence type="ECO:0000313" key="4">
    <source>
        <dbReference type="RefSeq" id="XP_060549045.1"/>
    </source>
</evidence>
<dbReference type="GeneID" id="117673081"/>
<keyword evidence="1" id="KW-0496">Mitochondrion</keyword>
<name>A0ABM3ZKZ6_PANGU</name>
<keyword evidence="3" id="KW-1185">Reference proteome</keyword>
<dbReference type="RefSeq" id="XP_060549045.1">
    <property type="nucleotide sequence ID" value="XM_060693062.1"/>
</dbReference>
<evidence type="ECO:0000313" key="3">
    <source>
        <dbReference type="Proteomes" id="UP001652622"/>
    </source>
</evidence>
<dbReference type="InterPro" id="IPR004274">
    <property type="entry name" value="FCP1_dom"/>
</dbReference>
<comment type="subunit">
    <text evidence="1">Component of the TIM23 complex.</text>
</comment>
<dbReference type="Proteomes" id="UP001652622">
    <property type="component" value="Unplaced"/>
</dbReference>
<accession>A0ABM3ZKZ6</accession>
<dbReference type="SMART" id="SM00577">
    <property type="entry name" value="CPDc"/>
    <property type="match status" value="1"/>
</dbReference>
<evidence type="ECO:0000256" key="1">
    <source>
        <dbReference type="RuleBase" id="RU365079"/>
    </source>
</evidence>
<dbReference type="Gene3D" id="3.40.50.1000">
    <property type="entry name" value="HAD superfamily/HAD-like"/>
    <property type="match status" value="1"/>
</dbReference>
<dbReference type="PROSITE" id="PS50969">
    <property type="entry name" value="FCP1"/>
    <property type="match status" value="1"/>
</dbReference>
<keyword evidence="1" id="KW-0813">Transport</keyword>
<comment type="function">
    <text evidence="1">Essential component of the TIM23 complex, a complex that mediates the translocation of transit peptide-containing proteins across the mitochondrial inner membrane.</text>
</comment>
<keyword evidence="1" id="KW-0811">Translocation</keyword>
<feature type="domain" description="FCP1 homology" evidence="2">
    <location>
        <begin position="82"/>
        <end position="241"/>
    </location>
</feature>
<comment type="subcellular location">
    <subcellularLocation>
        <location evidence="1">Mitochondrion inner membrane</location>
        <topology evidence="1">Single-pass membrane protein</topology>
    </subcellularLocation>
</comment>
<reference evidence="4" key="1">
    <citation type="submission" date="2025-08" db="UniProtKB">
        <authorList>
            <consortium name="RefSeq"/>
        </authorList>
    </citation>
    <scope>IDENTIFICATION</scope>
    <source>
        <tissue evidence="4">Blood</tissue>
    </source>
</reference>
<protein>
    <recommendedName>
        <fullName evidence="1">Mitochondrial import inner membrane translocase subunit TIM50</fullName>
    </recommendedName>
</protein>
<dbReference type="InterPro" id="IPR023214">
    <property type="entry name" value="HAD_sf"/>
</dbReference>
<organism evidence="3 4">
    <name type="scientific">Pantherophis guttatus</name>
    <name type="common">Corn snake</name>
    <name type="synonym">Elaphe guttata</name>
    <dbReference type="NCBI Taxonomy" id="94885"/>
    <lineage>
        <taxon>Eukaryota</taxon>
        <taxon>Metazoa</taxon>
        <taxon>Chordata</taxon>
        <taxon>Craniata</taxon>
        <taxon>Vertebrata</taxon>
        <taxon>Euteleostomi</taxon>
        <taxon>Lepidosauria</taxon>
        <taxon>Squamata</taxon>
        <taxon>Bifurcata</taxon>
        <taxon>Unidentata</taxon>
        <taxon>Episquamata</taxon>
        <taxon>Toxicofera</taxon>
        <taxon>Serpentes</taxon>
        <taxon>Colubroidea</taxon>
        <taxon>Colubridae</taxon>
        <taxon>Colubrinae</taxon>
        <taxon>Pantherophis</taxon>
    </lineage>
</organism>
<dbReference type="SUPFAM" id="SSF56784">
    <property type="entry name" value="HAD-like"/>
    <property type="match status" value="1"/>
</dbReference>
<sequence>MFPSSSWEPQNIPAGCVPFESYFSGITDPETPKLTIEKPQVDAMYLGNPLQEASTGVNVLNMFAQPTRVIQKLQRGVPRKMRGTPKNTLVLEVEGTLALSSLTAVWDDASTFTTPFQDRRYEVSIKLRPHLPEFLEALAKIYEIFVFTTAKQDYADQMLKVLGPQRKLIRHQLYQEDCLCSQGSYVKDLSAVERDLDRTVAVATYLQAFPYQTSNVIVVPEWQGDRQDEELLRLIPALRSISQAVDIRTEIERKHRGRGTVERLFPL</sequence>
<dbReference type="InterPro" id="IPR050365">
    <property type="entry name" value="TIM50"/>
</dbReference>
<dbReference type="InterPro" id="IPR036412">
    <property type="entry name" value="HAD-like_sf"/>
</dbReference>
<evidence type="ECO:0000259" key="2">
    <source>
        <dbReference type="PROSITE" id="PS50969"/>
    </source>
</evidence>
<dbReference type="CDD" id="cd07521">
    <property type="entry name" value="HAD_FCP1-like"/>
    <property type="match status" value="1"/>
</dbReference>
<gene>
    <name evidence="4" type="primary">LOC117673081</name>
</gene>
<dbReference type="PANTHER" id="PTHR12210">
    <property type="entry name" value="DULLARD PROTEIN PHOSPHATASE"/>
    <property type="match status" value="1"/>
</dbReference>
<dbReference type="Pfam" id="PF03031">
    <property type="entry name" value="NIF"/>
    <property type="match status" value="1"/>
</dbReference>